<gene>
    <name evidence="9" type="ORF">LTLLF_135900</name>
</gene>
<evidence type="ECO:0000256" key="6">
    <source>
        <dbReference type="ARBA" id="ARBA00022833"/>
    </source>
</evidence>
<dbReference type="InterPro" id="IPR006626">
    <property type="entry name" value="PbH1"/>
</dbReference>
<comment type="caution">
    <text evidence="9">The sequence shown here is derived from an EMBL/GenBank/DDBJ whole genome shotgun (WGS) entry which is preliminary data.</text>
</comment>
<evidence type="ECO:0000256" key="1">
    <source>
        <dbReference type="ARBA" id="ARBA00004906"/>
    </source>
</evidence>
<sequence length="521" mass="58916">MMFLQIWLQKNQVLVHKIVHTNFVEKLFCQKEQRVLQRTVWRKRLYMEVFEYTRPMMHPEPGKFYQINPEEYEHPNPWKESFQQLYYDTIEDALGGVQEAHFDGLIFVHSGIYTDEWIYIESPITMIGAAPGKVADKVIIENTRDSTFVFMEGSEDAYVGYMTIRFNPDDKSAQHHNAHHCLEITVNCSPIIDHCIIRSTCTVGSAVCVSGQGACPTIKHCNISDCENVGLYITDHAQGIYEDNEISNNALAGIWVKNHGNPIIRRNHIHHGRDVGVFTFDHGMGYFESCNIHRNRIAGFEVKAYANPTVVRCEIHHGQTGGIYVHEKGRGQFIENKIYANNFAGVWITSNSDPTIRGNSIFNGNQGGVYIFGDGRGLIEGNDIYGNALAGIQIRTNSCPIVRHNKIHDGQHGGIYVVGVYFYDNGHGVLEDNDIYNHMYSGVQIRCHTCNTTDRNAICVNCIKKCHQGHDVEFIRHDRFFCDCGAGTLSNPCTLAGEPTHDTDTLYDSAPPIESNTLQHN</sequence>
<dbReference type="InterPro" id="IPR051550">
    <property type="entry name" value="SCF-Subunits/Alg-Epimerases"/>
</dbReference>
<keyword evidence="2" id="KW-0479">Metal-binding</keyword>
<evidence type="ECO:0000313" key="10">
    <source>
        <dbReference type="Proteomes" id="UP000710432"/>
    </source>
</evidence>
<dbReference type="InterPro" id="IPR006633">
    <property type="entry name" value="Carb-bd_sugar_hydrolysis-dom"/>
</dbReference>
<dbReference type="SMART" id="SM00710">
    <property type="entry name" value="PbH1"/>
    <property type="match status" value="10"/>
</dbReference>
<reference evidence="9" key="1">
    <citation type="submission" date="2020-03" db="EMBL/GenBank/DDBJ databases">
        <title>Studies in the Genomics of Life Span.</title>
        <authorList>
            <person name="Glass D."/>
        </authorList>
    </citation>
    <scope>NUCLEOTIDE SEQUENCE</scope>
    <source>
        <strain evidence="9">LTLLF</strain>
        <tissue evidence="9">Muscle</tissue>
    </source>
</reference>
<proteinExistence type="predicted"/>
<dbReference type="InterPro" id="IPR022441">
    <property type="entry name" value="Para_beta_helix_rpt-2"/>
</dbReference>
<comment type="pathway">
    <text evidence="1">Protein modification; protein ubiquitination.</text>
</comment>
<accession>A0A8J6KXJ9</accession>
<name>A0A8J6KXJ9_MICOH</name>
<dbReference type="PANTHER" id="PTHR22990">
    <property type="entry name" value="F-BOX ONLY PROTEIN"/>
    <property type="match status" value="1"/>
</dbReference>
<dbReference type="InterPro" id="IPR039448">
    <property type="entry name" value="Beta_helix"/>
</dbReference>
<dbReference type="UniPathway" id="UPA00143"/>
<dbReference type="GO" id="GO:0006511">
    <property type="term" value="P:ubiquitin-dependent protein catabolic process"/>
    <property type="evidence" value="ECO:0007669"/>
    <property type="project" value="TreeGrafter"/>
</dbReference>
<keyword evidence="3" id="KW-0677">Repeat</keyword>
<evidence type="ECO:0000256" key="2">
    <source>
        <dbReference type="ARBA" id="ARBA00022723"/>
    </source>
</evidence>
<keyword evidence="6" id="KW-0862">Zinc</keyword>
<keyword evidence="4" id="KW-0863">Zinc-finger</keyword>
<evidence type="ECO:0000256" key="3">
    <source>
        <dbReference type="ARBA" id="ARBA00022737"/>
    </source>
</evidence>
<dbReference type="PANTHER" id="PTHR22990:SF20">
    <property type="entry name" value="F-BOX ONLY PROTEIN 11"/>
    <property type="match status" value="1"/>
</dbReference>
<dbReference type="GO" id="GO:0042981">
    <property type="term" value="P:regulation of apoptotic process"/>
    <property type="evidence" value="ECO:0007669"/>
    <property type="project" value="TreeGrafter"/>
</dbReference>
<dbReference type="InterPro" id="IPR003126">
    <property type="entry name" value="Znf_UBR"/>
</dbReference>
<organism evidence="9 10">
    <name type="scientific">Microtus ochrogaster</name>
    <name type="common">Prairie vole</name>
    <dbReference type="NCBI Taxonomy" id="79684"/>
    <lineage>
        <taxon>Eukaryota</taxon>
        <taxon>Metazoa</taxon>
        <taxon>Chordata</taxon>
        <taxon>Craniata</taxon>
        <taxon>Vertebrata</taxon>
        <taxon>Euteleostomi</taxon>
        <taxon>Mammalia</taxon>
        <taxon>Eutheria</taxon>
        <taxon>Euarchontoglires</taxon>
        <taxon>Glires</taxon>
        <taxon>Rodentia</taxon>
        <taxon>Myomorpha</taxon>
        <taxon>Muroidea</taxon>
        <taxon>Cricetidae</taxon>
        <taxon>Arvicolinae</taxon>
        <taxon>Microtus</taxon>
    </lineage>
</organism>
<dbReference type="Pfam" id="PF05048">
    <property type="entry name" value="NosD"/>
    <property type="match status" value="1"/>
</dbReference>
<dbReference type="InterPro" id="IPR007742">
    <property type="entry name" value="NosD_dom"/>
</dbReference>
<evidence type="ECO:0000259" key="7">
    <source>
        <dbReference type="SMART" id="SM00396"/>
    </source>
</evidence>
<dbReference type="InterPro" id="IPR012334">
    <property type="entry name" value="Pectin_lyas_fold"/>
</dbReference>
<dbReference type="SMART" id="SM00396">
    <property type="entry name" value="ZnF_UBR1"/>
    <property type="match status" value="1"/>
</dbReference>
<dbReference type="GO" id="GO:0016567">
    <property type="term" value="P:protein ubiquitination"/>
    <property type="evidence" value="ECO:0007669"/>
    <property type="project" value="UniProtKB-UniPathway"/>
</dbReference>
<dbReference type="InterPro" id="IPR011050">
    <property type="entry name" value="Pectin_lyase_fold/virulence"/>
</dbReference>
<evidence type="ECO:0000256" key="5">
    <source>
        <dbReference type="ARBA" id="ARBA00022786"/>
    </source>
</evidence>
<evidence type="ECO:0000259" key="8">
    <source>
        <dbReference type="SMART" id="SM00722"/>
    </source>
</evidence>
<dbReference type="GO" id="GO:0008270">
    <property type="term" value="F:zinc ion binding"/>
    <property type="evidence" value="ECO:0007669"/>
    <property type="project" value="UniProtKB-KW"/>
</dbReference>
<dbReference type="NCBIfam" id="TIGR03804">
    <property type="entry name" value="para_beta_helix"/>
    <property type="match status" value="2"/>
</dbReference>
<dbReference type="Pfam" id="PF13229">
    <property type="entry name" value="Beta_helix"/>
    <property type="match status" value="1"/>
</dbReference>
<dbReference type="SUPFAM" id="SSF51126">
    <property type="entry name" value="Pectin lyase-like"/>
    <property type="match status" value="2"/>
</dbReference>
<dbReference type="SMART" id="SM00722">
    <property type="entry name" value="CASH"/>
    <property type="match status" value="1"/>
</dbReference>
<feature type="domain" description="UBR-type" evidence="7">
    <location>
        <begin position="434"/>
        <end position="497"/>
    </location>
</feature>
<protein>
    <submittedName>
        <fullName evidence="9">F-box only protein 11</fullName>
    </submittedName>
</protein>
<dbReference type="FunFam" id="2.160.20.10:FF:000007">
    <property type="entry name" value="F-box only protein 11"/>
    <property type="match status" value="1"/>
</dbReference>
<evidence type="ECO:0000313" key="9">
    <source>
        <dbReference type="EMBL" id="KAH0514298.1"/>
    </source>
</evidence>
<keyword evidence="5" id="KW-0833">Ubl conjugation pathway</keyword>
<dbReference type="Gene3D" id="2.160.20.10">
    <property type="entry name" value="Single-stranded right-handed beta-helix, Pectin lyase-like"/>
    <property type="match status" value="2"/>
</dbReference>
<dbReference type="AlphaFoldDB" id="A0A8J6KXJ9"/>
<evidence type="ECO:0000256" key="4">
    <source>
        <dbReference type="ARBA" id="ARBA00022771"/>
    </source>
</evidence>
<feature type="domain" description="Carbohydrate-binding/sugar hydrolysis" evidence="8">
    <location>
        <begin position="236"/>
        <end position="372"/>
    </location>
</feature>
<dbReference type="Proteomes" id="UP000710432">
    <property type="component" value="Unassembled WGS sequence"/>
</dbReference>
<dbReference type="EMBL" id="JAATJU010021241">
    <property type="protein sequence ID" value="KAH0514298.1"/>
    <property type="molecule type" value="Genomic_DNA"/>
</dbReference>